<dbReference type="KEGG" id="tgb:HG536_0B03360"/>
<accession>A0A7G3ZD87</accession>
<evidence type="ECO:0000256" key="9">
    <source>
        <dbReference type="ARBA" id="ARBA00022946"/>
    </source>
</evidence>
<dbReference type="NCBIfam" id="TIGR00175">
    <property type="entry name" value="mito_nad_idh"/>
    <property type="match status" value="1"/>
</dbReference>
<evidence type="ECO:0000256" key="11">
    <source>
        <dbReference type="ARBA" id="ARBA00030631"/>
    </source>
</evidence>
<dbReference type="Pfam" id="PF00180">
    <property type="entry name" value="Iso_dh"/>
    <property type="match status" value="1"/>
</dbReference>
<dbReference type="FunFam" id="3.40.718.10:FF:000001">
    <property type="entry name" value="Isocitrate dehydrogenase [NAD] subunit, mitochondrial"/>
    <property type="match status" value="1"/>
</dbReference>
<dbReference type="GO" id="GO:0006099">
    <property type="term" value="P:tricarboxylic acid cycle"/>
    <property type="evidence" value="ECO:0007669"/>
    <property type="project" value="UniProtKB-KW"/>
</dbReference>
<gene>
    <name evidence="15" type="ORF">HG536_0B03360</name>
</gene>
<dbReference type="Gene3D" id="3.40.718.10">
    <property type="entry name" value="Isopropylmalate Dehydrogenase"/>
    <property type="match status" value="1"/>
</dbReference>
<keyword evidence="6" id="KW-0816">Tricarboxylic acid cycle</keyword>
<evidence type="ECO:0000256" key="7">
    <source>
        <dbReference type="ARBA" id="ARBA00022723"/>
    </source>
</evidence>
<evidence type="ECO:0000313" key="15">
    <source>
        <dbReference type="EMBL" id="QLL31473.1"/>
    </source>
</evidence>
<evidence type="ECO:0000256" key="2">
    <source>
        <dbReference type="ARBA" id="ARBA00004173"/>
    </source>
</evidence>
<feature type="domain" description="Isopropylmalate dehydrogenase-like" evidence="14">
    <location>
        <begin position="66"/>
        <end position="390"/>
    </location>
</feature>
<evidence type="ECO:0000256" key="6">
    <source>
        <dbReference type="ARBA" id="ARBA00022532"/>
    </source>
</evidence>
<comment type="catalytic activity">
    <reaction evidence="1">
        <text>D-threo-isocitrate + NAD(+) = 2-oxoglutarate + CO2 + NADH</text>
        <dbReference type="Rhea" id="RHEA:23632"/>
        <dbReference type="ChEBI" id="CHEBI:15562"/>
        <dbReference type="ChEBI" id="CHEBI:16526"/>
        <dbReference type="ChEBI" id="CHEBI:16810"/>
        <dbReference type="ChEBI" id="CHEBI:57540"/>
        <dbReference type="ChEBI" id="CHEBI:57945"/>
        <dbReference type="EC" id="1.1.1.41"/>
    </reaction>
</comment>
<evidence type="ECO:0000259" key="14">
    <source>
        <dbReference type="SMART" id="SM01329"/>
    </source>
</evidence>
<keyword evidence="9" id="KW-0809">Transit peptide</keyword>
<keyword evidence="16" id="KW-1185">Reference proteome</keyword>
<evidence type="ECO:0000256" key="8">
    <source>
        <dbReference type="ARBA" id="ARBA00022842"/>
    </source>
</evidence>
<dbReference type="SMART" id="SM01329">
    <property type="entry name" value="Iso_dh"/>
    <property type="match status" value="1"/>
</dbReference>
<keyword evidence="8" id="KW-0460">Magnesium</keyword>
<dbReference type="PROSITE" id="PS00470">
    <property type="entry name" value="IDH_IMDH"/>
    <property type="match status" value="1"/>
</dbReference>
<dbReference type="SUPFAM" id="SSF53659">
    <property type="entry name" value="Isocitrate/Isopropylmalate dehydrogenase-like"/>
    <property type="match status" value="1"/>
</dbReference>
<proteinExistence type="inferred from homology"/>
<dbReference type="GeneID" id="59324592"/>
<reference evidence="15 16" key="1">
    <citation type="submission" date="2020-06" db="EMBL/GenBank/DDBJ databases">
        <title>The yeast mating-type switching endonuclease HO is a domesticated member of an unorthodox homing genetic element family.</title>
        <authorList>
            <person name="Coughlan A.Y."/>
            <person name="Lombardi L."/>
            <person name="Braun-Galleani S."/>
            <person name="Martos A.R."/>
            <person name="Galeote V."/>
            <person name="Bigey F."/>
            <person name="Dequin S."/>
            <person name="Byrne K.P."/>
            <person name="Wolfe K.H."/>
        </authorList>
    </citation>
    <scope>NUCLEOTIDE SEQUENCE [LARGE SCALE GENOMIC DNA]</scope>
    <source>
        <strain evidence="15 16">CBS764</strain>
    </source>
</reference>
<dbReference type="GO" id="GO:0051287">
    <property type="term" value="F:NAD binding"/>
    <property type="evidence" value="ECO:0007669"/>
    <property type="project" value="InterPro"/>
</dbReference>
<keyword evidence="7" id="KW-0479">Metal-binding</keyword>
<dbReference type="InterPro" id="IPR024084">
    <property type="entry name" value="IsoPropMal-DH-like_dom"/>
</dbReference>
<dbReference type="PANTHER" id="PTHR11835">
    <property type="entry name" value="DECARBOXYLATING DEHYDROGENASES-ISOCITRATE, ISOPROPYLMALATE, TARTRATE"/>
    <property type="match status" value="1"/>
</dbReference>
<dbReference type="PANTHER" id="PTHR11835:SF42">
    <property type="entry name" value="ISOCITRATE DEHYDROGENASE [NAD] SUBUNIT BETA, MITOCHONDRIAL"/>
    <property type="match status" value="1"/>
</dbReference>
<comment type="similarity">
    <text evidence="3">Belongs to the isocitrate and isopropylmalate dehydrogenases family.</text>
</comment>
<dbReference type="GO" id="GO:0006102">
    <property type="term" value="P:isocitrate metabolic process"/>
    <property type="evidence" value="ECO:0007669"/>
    <property type="project" value="TreeGrafter"/>
</dbReference>
<dbReference type="InterPro" id="IPR004434">
    <property type="entry name" value="Isocitrate_DH_NAD"/>
</dbReference>
<dbReference type="RefSeq" id="XP_037138148.1">
    <property type="nucleotide sequence ID" value="XM_037282253.1"/>
</dbReference>
<organism evidence="15 16">
    <name type="scientific">Torulaspora globosa</name>
    <dbReference type="NCBI Taxonomy" id="48254"/>
    <lineage>
        <taxon>Eukaryota</taxon>
        <taxon>Fungi</taxon>
        <taxon>Dikarya</taxon>
        <taxon>Ascomycota</taxon>
        <taxon>Saccharomycotina</taxon>
        <taxon>Saccharomycetes</taxon>
        <taxon>Saccharomycetales</taxon>
        <taxon>Saccharomycetaceae</taxon>
        <taxon>Torulaspora</taxon>
    </lineage>
</organism>
<evidence type="ECO:0000256" key="1">
    <source>
        <dbReference type="ARBA" id="ARBA00000837"/>
    </source>
</evidence>
<evidence type="ECO:0000256" key="4">
    <source>
        <dbReference type="ARBA" id="ARBA00011567"/>
    </source>
</evidence>
<dbReference type="GO" id="GO:0005739">
    <property type="term" value="C:mitochondrion"/>
    <property type="evidence" value="ECO:0007669"/>
    <property type="project" value="UniProtKB-SubCell"/>
</dbReference>
<evidence type="ECO:0000313" key="16">
    <source>
        <dbReference type="Proteomes" id="UP000515788"/>
    </source>
</evidence>
<evidence type="ECO:0000256" key="5">
    <source>
        <dbReference type="ARBA" id="ARBA00013012"/>
    </source>
</evidence>
<dbReference type="GO" id="GO:0004449">
    <property type="term" value="F:isocitrate dehydrogenase (NAD+) activity"/>
    <property type="evidence" value="ECO:0007669"/>
    <property type="project" value="UniProtKB-EC"/>
</dbReference>
<evidence type="ECO:0000256" key="10">
    <source>
        <dbReference type="ARBA" id="ARBA00023128"/>
    </source>
</evidence>
<comment type="subcellular location">
    <subcellularLocation>
        <location evidence="2">Mitochondrion</location>
    </subcellularLocation>
</comment>
<dbReference type="OrthoDB" id="10261637at2759"/>
<name>A0A7G3ZD87_9SACH</name>
<dbReference type="AlphaFoldDB" id="A0A7G3ZD87"/>
<dbReference type="GO" id="GO:0000287">
    <property type="term" value="F:magnesium ion binding"/>
    <property type="evidence" value="ECO:0007669"/>
    <property type="project" value="InterPro"/>
</dbReference>
<keyword evidence="10" id="KW-0496">Mitochondrion</keyword>
<protein>
    <recommendedName>
        <fullName evidence="13">Isocitrate dehydrogenase [NAD] subunit 1, mitochondrial</fullName>
        <ecNumber evidence="5">1.1.1.41</ecNumber>
    </recommendedName>
    <alternativeName>
        <fullName evidence="12">Isocitric dehydrogenase</fullName>
    </alternativeName>
    <alternativeName>
        <fullName evidence="11">NAD(+)-specific ICDH</fullName>
    </alternativeName>
</protein>
<evidence type="ECO:0000256" key="13">
    <source>
        <dbReference type="ARBA" id="ARBA00071938"/>
    </source>
</evidence>
<evidence type="ECO:0000256" key="12">
    <source>
        <dbReference type="ARBA" id="ARBA00030683"/>
    </source>
</evidence>
<dbReference type="EMBL" id="CP059247">
    <property type="protein sequence ID" value="QLL31473.1"/>
    <property type="molecule type" value="Genomic_DNA"/>
</dbReference>
<dbReference type="EC" id="1.1.1.41" evidence="5"/>
<sequence length="398" mass="42896">MTNAYIYIDNYVQLSSAHNPVTLRLVVAENLVYTTEMLRSAIAKRTLATVASTEKVLPKKYGGRFVVTLIPGDGVGKEVTDSVVSVFEAENLPIDWDRVDISGLDHEEGVAAAVQSLKRNKVGLKGIWHTSAADQAGKGSLNVALRKHLDIYANVALFKSVPGVRTRIPDVDLVVIRENTEGEYSGLEHESVPGVVESLKIMTEAKTERIARFAFDFAKKYNRQAVTAVHKANIMKLGDGLFRNVVTRVGEQEYPDIRVNSIIVDNASMQTVAKPHQFDVLVTPSMYGTILGNIGAALIGGPGLVPGANYGREYAVFEPGSRHVGLDIKDQNIANPTAMILSAALMLDHLGLNTSASRISNAVHQVIAEGKTTTPDIGGTASTTEFTEAVIARLASMS</sequence>
<dbReference type="InterPro" id="IPR019818">
    <property type="entry name" value="IsoCit/isopropylmalate_DH_CS"/>
</dbReference>
<dbReference type="Proteomes" id="UP000515788">
    <property type="component" value="Chromosome 2"/>
</dbReference>
<evidence type="ECO:0000256" key="3">
    <source>
        <dbReference type="ARBA" id="ARBA00007769"/>
    </source>
</evidence>
<comment type="subunit">
    <text evidence="4">Octamer of two non-identical subunits IDH1 and IDH2.</text>
</comment>